<evidence type="ECO:0000256" key="9">
    <source>
        <dbReference type="ARBA" id="ARBA00023136"/>
    </source>
</evidence>
<evidence type="ECO:0000256" key="5">
    <source>
        <dbReference type="ARBA" id="ARBA00022481"/>
    </source>
</evidence>
<dbReference type="GO" id="GO:0015628">
    <property type="term" value="P:protein secretion by the type II secretion system"/>
    <property type="evidence" value="ECO:0007669"/>
    <property type="project" value="InterPro"/>
</dbReference>
<comment type="similarity">
    <text evidence="2">Belongs to the GSP G family.</text>
</comment>
<keyword evidence="9 11" id="KW-0472">Membrane</keyword>
<dbReference type="PRINTS" id="PR00813">
    <property type="entry name" value="BCTERIALGSPG"/>
</dbReference>
<dbReference type="GO" id="GO:0015627">
    <property type="term" value="C:type II protein secretion system complex"/>
    <property type="evidence" value="ECO:0007669"/>
    <property type="project" value="InterPro"/>
</dbReference>
<evidence type="ECO:0000256" key="8">
    <source>
        <dbReference type="ARBA" id="ARBA00022989"/>
    </source>
</evidence>
<dbReference type="InterPro" id="IPR000983">
    <property type="entry name" value="Bac_GSPG_pilin"/>
</dbReference>
<keyword evidence="8 11" id="KW-1133">Transmembrane helix</keyword>
<dbReference type="Pfam" id="PF07963">
    <property type="entry name" value="N_methyl"/>
    <property type="match status" value="1"/>
</dbReference>
<protein>
    <recommendedName>
        <fullName evidence="3">Type II secretion system core protein G</fullName>
    </recommendedName>
</protein>
<dbReference type="EMBL" id="CP063458">
    <property type="protein sequence ID" value="QOV89817.1"/>
    <property type="molecule type" value="Genomic_DNA"/>
</dbReference>
<evidence type="ECO:0000313" key="13">
    <source>
        <dbReference type="EMBL" id="QOV89817.1"/>
    </source>
</evidence>
<dbReference type="AlphaFoldDB" id="A0A7M2WW92"/>
<dbReference type="GO" id="GO:0005886">
    <property type="term" value="C:plasma membrane"/>
    <property type="evidence" value="ECO:0007669"/>
    <property type="project" value="UniProtKB-SubCell"/>
</dbReference>
<evidence type="ECO:0000256" key="6">
    <source>
        <dbReference type="ARBA" id="ARBA00022519"/>
    </source>
</evidence>
<evidence type="ECO:0000256" key="3">
    <source>
        <dbReference type="ARBA" id="ARBA00020042"/>
    </source>
</evidence>
<evidence type="ECO:0000256" key="1">
    <source>
        <dbReference type="ARBA" id="ARBA00004377"/>
    </source>
</evidence>
<gene>
    <name evidence="13" type="primary">gspG</name>
    <name evidence="13" type="ORF">IPV69_00130</name>
</gene>
<feature type="transmembrane region" description="Helical" evidence="11">
    <location>
        <begin position="16"/>
        <end position="37"/>
    </location>
</feature>
<comment type="subcellular location">
    <subcellularLocation>
        <location evidence="1">Cell inner membrane</location>
        <topology evidence="1">Single-pass membrane protein</topology>
    </subcellularLocation>
</comment>
<proteinExistence type="inferred from homology"/>
<reference evidence="13 14" key="1">
    <citation type="submission" date="2020-10" db="EMBL/GenBank/DDBJ databases">
        <title>Wide distribution of Phycisphaera-like planctomycetes from WD2101 soil group in peatlands and genome analysis of the first cultivated representative.</title>
        <authorList>
            <person name="Dedysh S.N."/>
            <person name="Beletsky A.V."/>
            <person name="Ivanova A."/>
            <person name="Kulichevskaya I.S."/>
            <person name="Suzina N.E."/>
            <person name="Philippov D.A."/>
            <person name="Rakitin A.L."/>
            <person name="Mardanov A.V."/>
            <person name="Ravin N.V."/>
        </authorList>
    </citation>
    <scope>NUCLEOTIDE SEQUENCE [LARGE SCALE GENOMIC DNA]</scope>
    <source>
        <strain evidence="13 14">M1803</strain>
    </source>
</reference>
<dbReference type="InterPro" id="IPR012902">
    <property type="entry name" value="N_methyl_site"/>
</dbReference>
<evidence type="ECO:0000256" key="11">
    <source>
        <dbReference type="SAM" id="Phobius"/>
    </source>
</evidence>
<evidence type="ECO:0000256" key="10">
    <source>
        <dbReference type="SAM" id="MobiDB-lite"/>
    </source>
</evidence>
<evidence type="ECO:0000256" key="4">
    <source>
        <dbReference type="ARBA" id="ARBA00022475"/>
    </source>
</evidence>
<dbReference type="Pfam" id="PF08334">
    <property type="entry name" value="T2SSG"/>
    <property type="match status" value="1"/>
</dbReference>
<dbReference type="RefSeq" id="WP_206292876.1">
    <property type="nucleotide sequence ID" value="NZ_CP063458.1"/>
</dbReference>
<keyword evidence="6" id="KW-0997">Cell inner membrane</keyword>
<evidence type="ECO:0000256" key="7">
    <source>
        <dbReference type="ARBA" id="ARBA00022692"/>
    </source>
</evidence>
<dbReference type="PANTHER" id="PTHR30093">
    <property type="entry name" value="GENERAL SECRETION PATHWAY PROTEIN G"/>
    <property type="match status" value="1"/>
</dbReference>
<organism evidence="13 14">
    <name type="scientific">Humisphaera borealis</name>
    <dbReference type="NCBI Taxonomy" id="2807512"/>
    <lineage>
        <taxon>Bacteria</taxon>
        <taxon>Pseudomonadati</taxon>
        <taxon>Planctomycetota</taxon>
        <taxon>Phycisphaerae</taxon>
        <taxon>Tepidisphaerales</taxon>
        <taxon>Tepidisphaeraceae</taxon>
        <taxon>Humisphaera</taxon>
    </lineage>
</organism>
<dbReference type="KEGG" id="hbs:IPV69_00130"/>
<sequence length="148" mass="16347">MSVHSRTQVRRVRRSAFTLIELLLVLVILAVLAAIVVPKFTGRTDDAKIGAAKTTVRTIEGALDLFEQDNGRYPTTEEGIRALIEMPANVTNWKAPYFKGDTKDPWGNEYGYRYPGTVNTHGPDVFSFGKDGKEGGGDDLGNWVTETK</sequence>
<keyword evidence="5" id="KW-0488">Methylation</keyword>
<name>A0A7M2WW92_9BACT</name>
<dbReference type="InterPro" id="IPR010054">
    <property type="entry name" value="Type2_sec_GspG"/>
</dbReference>
<dbReference type="InterPro" id="IPR013545">
    <property type="entry name" value="T2SS_protein-GspG_C"/>
</dbReference>
<dbReference type="SUPFAM" id="SSF54523">
    <property type="entry name" value="Pili subunits"/>
    <property type="match status" value="1"/>
</dbReference>
<feature type="region of interest" description="Disordered" evidence="10">
    <location>
        <begin position="128"/>
        <end position="148"/>
    </location>
</feature>
<evidence type="ECO:0000256" key="2">
    <source>
        <dbReference type="ARBA" id="ARBA00009984"/>
    </source>
</evidence>
<dbReference type="InterPro" id="IPR045584">
    <property type="entry name" value="Pilin-like"/>
</dbReference>
<dbReference type="Gene3D" id="3.30.700.10">
    <property type="entry name" value="Glycoprotein, Type 4 Pilin"/>
    <property type="match status" value="1"/>
</dbReference>
<keyword evidence="14" id="KW-1185">Reference proteome</keyword>
<keyword evidence="7 11" id="KW-0812">Transmembrane</keyword>
<feature type="domain" description="Type II secretion system protein GspG C-terminal" evidence="12">
    <location>
        <begin position="40"/>
        <end position="143"/>
    </location>
</feature>
<dbReference type="Proteomes" id="UP000593765">
    <property type="component" value="Chromosome"/>
</dbReference>
<evidence type="ECO:0000259" key="12">
    <source>
        <dbReference type="Pfam" id="PF08334"/>
    </source>
</evidence>
<accession>A0A7M2WW92</accession>
<dbReference type="PANTHER" id="PTHR30093:SF44">
    <property type="entry name" value="TYPE II SECRETION SYSTEM CORE PROTEIN G"/>
    <property type="match status" value="1"/>
</dbReference>
<keyword evidence="4" id="KW-1003">Cell membrane</keyword>
<dbReference type="NCBIfam" id="TIGR02532">
    <property type="entry name" value="IV_pilin_GFxxxE"/>
    <property type="match status" value="1"/>
</dbReference>
<dbReference type="NCBIfam" id="TIGR01710">
    <property type="entry name" value="typeII_sec_gspG"/>
    <property type="match status" value="1"/>
</dbReference>
<evidence type="ECO:0000313" key="14">
    <source>
        <dbReference type="Proteomes" id="UP000593765"/>
    </source>
</evidence>